<keyword evidence="8" id="KW-1185">Reference proteome</keyword>
<organism evidence="7 8">
    <name type="scientific">Cardiosporidium cionae</name>
    <dbReference type="NCBI Taxonomy" id="476202"/>
    <lineage>
        <taxon>Eukaryota</taxon>
        <taxon>Sar</taxon>
        <taxon>Alveolata</taxon>
        <taxon>Apicomplexa</taxon>
        <taxon>Aconoidasida</taxon>
        <taxon>Nephromycida</taxon>
        <taxon>Cardiosporidium</taxon>
    </lineage>
</organism>
<dbReference type="InterPro" id="IPR036649">
    <property type="entry name" value="Pyrophosphatase_sf"/>
</dbReference>
<keyword evidence="5" id="KW-0378">Hydrolase</keyword>
<evidence type="ECO:0000256" key="4">
    <source>
        <dbReference type="ARBA" id="ARBA00022723"/>
    </source>
</evidence>
<evidence type="ECO:0000256" key="5">
    <source>
        <dbReference type="ARBA" id="ARBA00022801"/>
    </source>
</evidence>
<accession>A0ABQ7J588</accession>
<keyword evidence="4" id="KW-0479">Metal-binding</keyword>
<keyword evidence="6" id="KW-0460">Magnesium</keyword>
<proteinExistence type="inferred from homology"/>
<dbReference type="EC" id="3.6.1.1" evidence="3"/>
<dbReference type="EMBL" id="JADAQX010000914">
    <property type="protein sequence ID" value="KAF8819170.1"/>
    <property type="molecule type" value="Genomic_DNA"/>
</dbReference>
<sequence>MRVTSSCHKVLEPHWAYDIVGLKSLRGFLPKFFSCSPQYTSYNQGIVNTDNFQVFFRDTKRGIISPWHEIPLHAENGLFHMIVEVPKFATAKMEITKSTAYNPIQQDKKHGYSSLLKLRHYPGPIYWNYGALPQTWEDPSLAGDESVYGSFGDNDPLDIIEIGGGTLPLGCVIPVKILGAFSLIDQGELDWKILALQQDDPKFDQIENLEDIEISYPGTVSGIREWFRWYKTPDGKGINMFGHSEQPIDREAALKVCYRSSSPKAANLF</sequence>
<name>A0ABQ7J588_9APIC</name>
<dbReference type="PROSITE" id="PS00387">
    <property type="entry name" value="PPASE"/>
    <property type="match status" value="1"/>
</dbReference>
<comment type="similarity">
    <text evidence="2">Belongs to the PPase family.</text>
</comment>
<dbReference type="PANTHER" id="PTHR10286">
    <property type="entry name" value="INORGANIC PYROPHOSPHATASE"/>
    <property type="match status" value="1"/>
</dbReference>
<dbReference type="InterPro" id="IPR008162">
    <property type="entry name" value="Pyrophosphatase"/>
</dbReference>
<dbReference type="SUPFAM" id="SSF50324">
    <property type="entry name" value="Inorganic pyrophosphatase"/>
    <property type="match status" value="1"/>
</dbReference>
<comment type="cofactor">
    <cofactor evidence="1">
        <name>Mg(2+)</name>
        <dbReference type="ChEBI" id="CHEBI:18420"/>
    </cofactor>
</comment>
<evidence type="ECO:0000256" key="6">
    <source>
        <dbReference type="ARBA" id="ARBA00022842"/>
    </source>
</evidence>
<evidence type="ECO:0000313" key="8">
    <source>
        <dbReference type="Proteomes" id="UP000823046"/>
    </source>
</evidence>
<evidence type="ECO:0000256" key="3">
    <source>
        <dbReference type="ARBA" id="ARBA00012146"/>
    </source>
</evidence>
<reference evidence="7 8" key="1">
    <citation type="journal article" date="2020" name="bioRxiv">
        <title>Metabolic contributions of an alphaproteobacterial endosymbiont in the apicomplexan Cardiosporidium cionae.</title>
        <authorList>
            <person name="Hunter E.S."/>
            <person name="Paight C.J."/>
            <person name="Lane C.E."/>
        </authorList>
    </citation>
    <scope>NUCLEOTIDE SEQUENCE [LARGE SCALE GENOMIC DNA]</scope>
    <source>
        <strain evidence="7">ESH_2018</strain>
    </source>
</reference>
<evidence type="ECO:0000256" key="1">
    <source>
        <dbReference type="ARBA" id="ARBA00001946"/>
    </source>
</evidence>
<dbReference type="Gene3D" id="3.90.80.10">
    <property type="entry name" value="Inorganic pyrophosphatase"/>
    <property type="match status" value="1"/>
</dbReference>
<comment type="caution">
    <text evidence="7">The sequence shown here is derived from an EMBL/GenBank/DDBJ whole genome shotgun (WGS) entry which is preliminary data.</text>
</comment>
<dbReference type="CDD" id="cd00412">
    <property type="entry name" value="pyrophosphatase"/>
    <property type="match status" value="1"/>
</dbReference>
<dbReference type="Pfam" id="PF00719">
    <property type="entry name" value="Pyrophosphatase"/>
    <property type="match status" value="1"/>
</dbReference>
<dbReference type="Proteomes" id="UP000823046">
    <property type="component" value="Unassembled WGS sequence"/>
</dbReference>
<evidence type="ECO:0000256" key="2">
    <source>
        <dbReference type="ARBA" id="ARBA00006220"/>
    </source>
</evidence>
<protein>
    <recommendedName>
        <fullName evidence="3">inorganic diphosphatase</fullName>
        <ecNumber evidence="3">3.6.1.1</ecNumber>
    </recommendedName>
</protein>
<gene>
    <name evidence="7" type="ORF">IE077_001521</name>
</gene>
<evidence type="ECO:0000313" key="7">
    <source>
        <dbReference type="EMBL" id="KAF8819170.1"/>
    </source>
</evidence>